<evidence type="ECO:0000313" key="1">
    <source>
        <dbReference type="EMBL" id="KAJ0079987.1"/>
    </source>
</evidence>
<reference evidence="2" key="1">
    <citation type="journal article" date="2023" name="G3 (Bethesda)">
        <title>Genome assembly and association tests identify interacting loci associated with vigor, precocity, and sex in interspecific pistachio rootstocks.</title>
        <authorList>
            <person name="Palmer W."/>
            <person name="Jacygrad E."/>
            <person name="Sagayaradj S."/>
            <person name="Cavanaugh K."/>
            <person name="Han R."/>
            <person name="Bertier L."/>
            <person name="Beede B."/>
            <person name="Kafkas S."/>
            <person name="Golino D."/>
            <person name="Preece J."/>
            <person name="Michelmore R."/>
        </authorList>
    </citation>
    <scope>NUCLEOTIDE SEQUENCE [LARGE SCALE GENOMIC DNA]</scope>
</reference>
<keyword evidence="2" id="KW-1185">Reference proteome</keyword>
<accession>A0ACC1A117</accession>
<organism evidence="1 2">
    <name type="scientific">Pistacia atlantica</name>
    <dbReference type="NCBI Taxonomy" id="434234"/>
    <lineage>
        <taxon>Eukaryota</taxon>
        <taxon>Viridiplantae</taxon>
        <taxon>Streptophyta</taxon>
        <taxon>Embryophyta</taxon>
        <taxon>Tracheophyta</taxon>
        <taxon>Spermatophyta</taxon>
        <taxon>Magnoliopsida</taxon>
        <taxon>eudicotyledons</taxon>
        <taxon>Gunneridae</taxon>
        <taxon>Pentapetalae</taxon>
        <taxon>rosids</taxon>
        <taxon>malvids</taxon>
        <taxon>Sapindales</taxon>
        <taxon>Anacardiaceae</taxon>
        <taxon>Pistacia</taxon>
    </lineage>
</organism>
<gene>
    <name evidence="1" type="ORF">Patl1_22567</name>
</gene>
<name>A0ACC1A117_9ROSI</name>
<comment type="caution">
    <text evidence="1">The sequence shown here is derived from an EMBL/GenBank/DDBJ whole genome shotgun (WGS) entry which is preliminary data.</text>
</comment>
<dbReference type="Proteomes" id="UP001164250">
    <property type="component" value="Chromosome 13"/>
</dbReference>
<sequence>MASPTSHSQPESESMNLSSYSVIHPTRNPTPSTATTFHHLCINQDHTCFAVGLSTGFRIFLTNPYKPIMHRENLETSSGGIRFVAMLFRHNIMCLINGATNCVRIWDDVSSRYLGEIPCRAEVKNVKLGLDRIVVVLTQRITVYGFKDLRVLHEIDTVGQVRVQNFEFSRTEFIMAHDSNIACLALTLDGRFLATASCKGTLIRVFNTSDGSLLQEVRRGADRAEIYSLAFSKTAQWLAVSSDKGTVHVFGLKIHSDTSLTQTTTAVPQLDVSSNASSLSFFKGVLPKYFSSVRSVAQVRLKEGVKYLVGFGKNDFTVVIVGIDGSYYTYEFDPVEGGEMSRLEYYNFMKNEETF</sequence>
<protein>
    <submittedName>
        <fullName evidence="1">Uncharacterized protein</fullName>
    </submittedName>
</protein>
<evidence type="ECO:0000313" key="2">
    <source>
        <dbReference type="Proteomes" id="UP001164250"/>
    </source>
</evidence>
<proteinExistence type="predicted"/>
<dbReference type="EMBL" id="CM047909">
    <property type="protein sequence ID" value="KAJ0079987.1"/>
    <property type="molecule type" value="Genomic_DNA"/>
</dbReference>